<dbReference type="SUPFAM" id="SSF53681">
    <property type="entry name" value="Aspartate/glutamate racemase"/>
    <property type="match status" value="1"/>
</dbReference>
<gene>
    <name evidence="1" type="ORF">BO86DRAFT_404588</name>
</gene>
<dbReference type="AlphaFoldDB" id="A0A8T8WKZ4"/>
<dbReference type="EMBL" id="KZ824866">
    <property type="protein sequence ID" value="RAH76518.1"/>
    <property type="molecule type" value="Genomic_DNA"/>
</dbReference>
<dbReference type="RefSeq" id="XP_025522412.1">
    <property type="nucleotide sequence ID" value="XM_025674028.1"/>
</dbReference>
<evidence type="ECO:0000313" key="2">
    <source>
        <dbReference type="Proteomes" id="UP000249497"/>
    </source>
</evidence>
<dbReference type="OrthoDB" id="187836at2759"/>
<dbReference type="Proteomes" id="UP000249497">
    <property type="component" value="Unassembled WGS sequence"/>
</dbReference>
<organism evidence="1 2">
    <name type="scientific">Aspergillus japonicus CBS 114.51</name>
    <dbReference type="NCBI Taxonomy" id="1448312"/>
    <lineage>
        <taxon>Eukaryota</taxon>
        <taxon>Fungi</taxon>
        <taxon>Dikarya</taxon>
        <taxon>Ascomycota</taxon>
        <taxon>Pezizomycotina</taxon>
        <taxon>Eurotiomycetes</taxon>
        <taxon>Eurotiomycetidae</taxon>
        <taxon>Eurotiales</taxon>
        <taxon>Aspergillaceae</taxon>
        <taxon>Aspergillus</taxon>
        <taxon>Aspergillus subgen. Circumdati</taxon>
    </lineage>
</organism>
<evidence type="ECO:0000313" key="1">
    <source>
        <dbReference type="EMBL" id="RAH76518.1"/>
    </source>
</evidence>
<sequence>MQTIGIVGGIAWPSSLVYYRTIKEHYRERTNSIESRGPCLVMVQTDFAVIEKAQREGDWERVGRILTGEVPTPKADGATAAEYIMNNVDLPMLHIVDANTQEVVECGQQYELNVLVAQGEHEENVDNALYGELTRNVFRAAIADLVDQGAELRQ</sequence>
<keyword evidence="2" id="KW-1185">Reference proteome</keyword>
<accession>A0A8T8WKZ4</accession>
<dbReference type="InterPro" id="IPR001920">
    <property type="entry name" value="Asp/Glu_race"/>
</dbReference>
<reference evidence="1 2" key="1">
    <citation type="submission" date="2018-02" db="EMBL/GenBank/DDBJ databases">
        <title>The genomes of Aspergillus section Nigri reveals drivers in fungal speciation.</title>
        <authorList>
            <consortium name="DOE Joint Genome Institute"/>
            <person name="Vesth T.C."/>
            <person name="Nybo J."/>
            <person name="Theobald S."/>
            <person name="Brandl J."/>
            <person name="Frisvad J.C."/>
            <person name="Nielsen K.F."/>
            <person name="Lyhne E.K."/>
            <person name="Kogle M.E."/>
            <person name="Kuo A."/>
            <person name="Riley R."/>
            <person name="Clum A."/>
            <person name="Nolan M."/>
            <person name="Lipzen A."/>
            <person name="Salamov A."/>
            <person name="Henrissat B."/>
            <person name="Wiebenga A."/>
            <person name="De vries R.P."/>
            <person name="Grigoriev I.V."/>
            <person name="Mortensen U.H."/>
            <person name="Andersen M.R."/>
            <person name="Baker S.E."/>
        </authorList>
    </citation>
    <scope>NUCLEOTIDE SEQUENCE [LARGE SCALE GENOMIC DNA]</scope>
    <source>
        <strain evidence="1 2">CBS 114.51</strain>
    </source>
</reference>
<name>A0A8T8WKZ4_ASPJA</name>
<protein>
    <recommendedName>
        <fullName evidence="3">Aspartate racemase</fullName>
    </recommendedName>
</protein>
<evidence type="ECO:0008006" key="3">
    <source>
        <dbReference type="Google" id="ProtNLM"/>
    </source>
</evidence>
<dbReference type="GeneID" id="37177720"/>
<dbReference type="GO" id="GO:0016855">
    <property type="term" value="F:racemase and epimerase activity, acting on amino acids and derivatives"/>
    <property type="evidence" value="ECO:0007669"/>
    <property type="project" value="InterPro"/>
</dbReference>
<proteinExistence type="predicted"/>
<dbReference type="Gene3D" id="3.40.50.1860">
    <property type="match status" value="1"/>
</dbReference>